<evidence type="ECO:0000259" key="13">
    <source>
        <dbReference type="PROSITE" id="PS50071"/>
    </source>
</evidence>
<keyword evidence="11 16" id="KW-0371">Homeobox</keyword>
<dbReference type="GO" id="GO:0005634">
    <property type="term" value="C:nucleus"/>
    <property type="evidence" value="ECO:0007669"/>
    <property type="project" value="UniProtKB-SubCell"/>
</dbReference>
<keyword evidence="11" id="KW-0539">Nucleus</keyword>
<reference evidence="16 17" key="1">
    <citation type="submission" date="2021-06" db="EMBL/GenBank/DDBJ databases">
        <title>Caerostris darwini draft genome.</title>
        <authorList>
            <person name="Kono N."/>
            <person name="Arakawa K."/>
        </authorList>
    </citation>
    <scope>NUCLEOTIDE SEQUENCE [LARGE SCALE GENOMIC DNA]</scope>
</reference>
<keyword evidence="5" id="KW-0716">Sensory transduction</keyword>
<dbReference type="Pfam" id="PF03826">
    <property type="entry name" value="OAR"/>
    <property type="match status" value="1"/>
</dbReference>
<dbReference type="InterPro" id="IPR052294">
    <property type="entry name" value="VSX_homeobox_regulators"/>
</dbReference>
<dbReference type="GO" id="GO:1990837">
    <property type="term" value="F:sequence-specific double-stranded DNA binding"/>
    <property type="evidence" value="ECO:0007669"/>
    <property type="project" value="TreeGrafter"/>
</dbReference>
<evidence type="ECO:0000256" key="9">
    <source>
        <dbReference type="ARBA" id="ARBA00030203"/>
    </source>
</evidence>
<dbReference type="GO" id="GO:0006357">
    <property type="term" value="P:regulation of transcription by RNA polymerase II"/>
    <property type="evidence" value="ECO:0007669"/>
    <property type="project" value="TreeGrafter"/>
</dbReference>
<dbReference type="AlphaFoldDB" id="A0AAV4UVE2"/>
<evidence type="ECO:0000256" key="12">
    <source>
        <dbReference type="SAM" id="MobiDB-lite"/>
    </source>
</evidence>
<gene>
    <name evidence="16" type="primary">VSX2</name>
    <name evidence="16" type="ORF">CDAR_36641</name>
</gene>
<evidence type="ECO:0000256" key="10">
    <source>
        <dbReference type="ARBA" id="ARBA00031274"/>
    </source>
</evidence>
<dbReference type="InterPro" id="IPR009057">
    <property type="entry name" value="Homeodomain-like_sf"/>
</dbReference>
<evidence type="ECO:0000256" key="2">
    <source>
        <dbReference type="ARBA" id="ARBA00005733"/>
    </source>
</evidence>
<protein>
    <recommendedName>
        <fullName evidence="3">Visual system homeobox 2</fullName>
    </recommendedName>
    <alternativeName>
        <fullName evidence="9">Ceh-10 homeodomain-containing homolog</fullName>
    </alternativeName>
    <alternativeName>
        <fullName evidence="10">Homeobox protein CHX10</fullName>
    </alternativeName>
</protein>
<feature type="domain" description="CVC" evidence="15">
    <location>
        <begin position="33"/>
        <end position="86"/>
    </location>
</feature>
<evidence type="ECO:0000313" key="17">
    <source>
        <dbReference type="Proteomes" id="UP001054837"/>
    </source>
</evidence>
<dbReference type="PROSITE" id="PS50803">
    <property type="entry name" value="OAR"/>
    <property type="match status" value="1"/>
</dbReference>
<evidence type="ECO:0000256" key="3">
    <source>
        <dbReference type="ARBA" id="ARBA00014891"/>
    </source>
</evidence>
<evidence type="ECO:0000259" key="14">
    <source>
        <dbReference type="PROSITE" id="PS50803"/>
    </source>
</evidence>
<evidence type="ECO:0000256" key="5">
    <source>
        <dbReference type="ARBA" id="ARBA00022606"/>
    </source>
</evidence>
<comment type="caution">
    <text evidence="16">The sequence shown here is derived from an EMBL/GenBank/DDBJ whole genome shotgun (WGS) entry which is preliminary data.</text>
</comment>
<keyword evidence="17" id="KW-1185">Reference proteome</keyword>
<evidence type="ECO:0000256" key="6">
    <source>
        <dbReference type="ARBA" id="ARBA00023015"/>
    </source>
</evidence>
<feature type="domain" description="OAR" evidence="14">
    <location>
        <begin position="183"/>
        <end position="196"/>
    </location>
</feature>
<evidence type="ECO:0000256" key="4">
    <source>
        <dbReference type="ARBA" id="ARBA00022473"/>
    </source>
</evidence>
<accession>A0AAV4UVE2</accession>
<keyword evidence="6" id="KW-0805">Transcription regulation</keyword>
<evidence type="ECO:0000256" key="8">
    <source>
        <dbReference type="ARBA" id="ARBA00023305"/>
    </source>
</evidence>
<evidence type="ECO:0000256" key="11">
    <source>
        <dbReference type="PROSITE-ProRule" id="PRU00108"/>
    </source>
</evidence>
<dbReference type="PANTHER" id="PTHR46892:SF3">
    <property type="entry name" value="VISUAL SYSTEM HOMEOBOX 2"/>
    <property type="match status" value="1"/>
</dbReference>
<proteinExistence type="inferred from homology"/>
<dbReference type="PROSITE" id="PS50071">
    <property type="entry name" value="HOMEOBOX_2"/>
    <property type="match status" value="1"/>
</dbReference>
<name>A0AAV4UVE2_9ARAC</name>
<comment type="similarity">
    <text evidence="2">Belongs to the paired homeobox family.</text>
</comment>
<dbReference type="EMBL" id="BPLQ01011974">
    <property type="protein sequence ID" value="GIY61734.1"/>
    <property type="molecule type" value="Genomic_DNA"/>
</dbReference>
<dbReference type="Proteomes" id="UP001054837">
    <property type="component" value="Unassembled WGS sequence"/>
</dbReference>
<sequence>MHFPEFVWKNNSKFNFLQVWFQNRRAKWRKTEKCWGKSTIMAEYGLYGAMVRHSLPLPESILKSAKEGDVSSCAPWLLGMHRKSQEAAEKLKDSDLSSEEPLSQSKLDQQSTTTPAALQQTSFHHHLHLAQQQQQPPPQHQQQRNHHHQGSSSSTSSSSRGSSPIMGGPSTHQHPNKEDLRSSSIASLRAKAIEHSAKVFGENRGEGPPEGPPRPKDNVVMMDRPSIHSIGSLF</sequence>
<evidence type="ECO:0000256" key="1">
    <source>
        <dbReference type="ARBA" id="ARBA00004123"/>
    </source>
</evidence>
<dbReference type="GO" id="GO:0007601">
    <property type="term" value="P:visual perception"/>
    <property type="evidence" value="ECO:0007669"/>
    <property type="project" value="UniProtKB-KW"/>
</dbReference>
<feature type="domain" description="Homeobox" evidence="13">
    <location>
        <begin position="17"/>
        <end position="31"/>
    </location>
</feature>
<dbReference type="InterPro" id="IPR001356">
    <property type="entry name" value="HD"/>
</dbReference>
<dbReference type="SUPFAM" id="SSF46689">
    <property type="entry name" value="Homeodomain-like"/>
    <property type="match status" value="1"/>
</dbReference>
<evidence type="ECO:0000256" key="7">
    <source>
        <dbReference type="ARBA" id="ARBA00023163"/>
    </source>
</evidence>
<dbReference type="InterPro" id="IPR003654">
    <property type="entry name" value="OAR_dom"/>
</dbReference>
<comment type="subcellular location">
    <subcellularLocation>
        <location evidence="1 11">Nucleus</location>
    </subcellularLocation>
</comment>
<feature type="region of interest" description="Disordered" evidence="12">
    <location>
        <begin position="87"/>
        <end position="234"/>
    </location>
</feature>
<organism evidence="16 17">
    <name type="scientific">Caerostris darwini</name>
    <dbReference type="NCBI Taxonomy" id="1538125"/>
    <lineage>
        <taxon>Eukaryota</taxon>
        <taxon>Metazoa</taxon>
        <taxon>Ecdysozoa</taxon>
        <taxon>Arthropoda</taxon>
        <taxon>Chelicerata</taxon>
        <taxon>Arachnida</taxon>
        <taxon>Araneae</taxon>
        <taxon>Araneomorphae</taxon>
        <taxon>Entelegynae</taxon>
        <taxon>Araneoidea</taxon>
        <taxon>Araneidae</taxon>
        <taxon>Caerostris</taxon>
    </lineage>
</organism>
<feature type="compositionally biased region" description="Basic and acidic residues" evidence="12">
    <location>
        <begin position="191"/>
        <end position="217"/>
    </location>
</feature>
<keyword evidence="4" id="KW-0217">Developmental protein</keyword>
<keyword evidence="8" id="KW-0844">Vision</keyword>
<dbReference type="PANTHER" id="PTHR46892">
    <property type="entry name" value="VISUAL SYSTEM HOMEOBOX 2"/>
    <property type="match status" value="1"/>
</dbReference>
<keyword evidence="7" id="KW-0804">Transcription</keyword>
<feature type="DNA-binding region" description="Homeobox" evidence="11">
    <location>
        <begin position="19"/>
        <end position="32"/>
    </location>
</feature>
<evidence type="ECO:0000259" key="15">
    <source>
        <dbReference type="PROSITE" id="PS51496"/>
    </source>
</evidence>
<dbReference type="PROSITE" id="PS51496">
    <property type="entry name" value="CVC"/>
    <property type="match status" value="1"/>
</dbReference>
<keyword evidence="11 16" id="KW-0238">DNA-binding</keyword>
<feature type="compositionally biased region" description="Polar residues" evidence="12">
    <location>
        <begin position="100"/>
        <end position="122"/>
    </location>
</feature>
<dbReference type="CDD" id="cd00086">
    <property type="entry name" value="homeodomain"/>
    <property type="match status" value="1"/>
</dbReference>
<feature type="compositionally biased region" description="Low complexity" evidence="12">
    <location>
        <begin position="150"/>
        <end position="170"/>
    </location>
</feature>
<evidence type="ECO:0000313" key="16">
    <source>
        <dbReference type="EMBL" id="GIY61734.1"/>
    </source>
</evidence>
<dbReference type="InterPro" id="IPR023339">
    <property type="entry name" value="CVC"/>
</dbReference>